<gene>
    <name evidence="1" type="ORF">HMPREF9944_00142</name>
</gene>
<dbReference type="OrthoDB" id="1452914at2"/>
<comment type="caution">
    <text evidence="1">The sequence shown here is derived from an EMBL/GenBank/DDBJ whole genome shotgun (WGS) entry which is preliminary data.</text>
</comment>
<evidence type="ECO:0000313" key="2">
    <source>
        <dbReference type="Proteomes" id="UP000003167"/>
    </source>
</evidence>
<dbReference type="EMBL" id="AGEK01000010">
    <property type="protein sequence ID" value="EHO74391.1"/>
    <property type="molecule type" value="Genomic_DNA"/>
</dbReference>
<reference evidence="1 2" key="1">
    <citation type="submission" date="2011-12" db="EMBL/GenBank/DDBJ databases">
        <title>The Genome Sequence of Prevotella maculosa OT 289.</title>
        <authorList>
            <consortium name="The Broad Institute Genome Sequencing Platform"/>
            <person name="Earl A."/>
            <person name="Ward D."/>
            <person name="Feldgarden M."/>
            <person name="Gevers D."/>
            <person name="Izard J."/>
            <person name="Blanton J.M."/>
            <person name="Mathney J."/>
            <person name="Tanner A.C."/>
            <person name="Dewhirst F.E."/>
            <person name="Young S.K."/>
            <person name="Zeng Q."/>
            <person name="Gargeya S."/>
            <person name="Fitzgerald M."/>
            <person name="Haas B."/>
            <person name="Abouelleil A."/>
            <person name="Alvarado L."/>
            <person name="Arachchi H.M."/>
            <person name="Berlin A."/>
            <person name="Chapman S.B."/>
            <person name="Gearin G."/>
            <person name="Goldberg J."/>
            <person name="Griggs A."/>
            <person name="Gujja S."/>
            <person name="Hansen M."/>
            <person name="Heiman D."/>
            <person name="Howarth C."/>
            <person name="Larimer J."/>
            <person name="Lui A."/>
            <person name="MacDonald P.J.P."/>
            <person name="McCowen C."/>
            <person name="Montmayeur A."/>
            <person name="Murphy C."/>
            <person name="Neiman D."/>
            <person name="Pearson M."/>
            <person name="Priest M."/>
            <person name="Roberts A."/>
            <person name="Saif S."/>
            <person name="Shea T."/>
            <person name="Sisk P."/>
            <person name="Stolte C."/>
            <person name="Sykes S."/>
            <person name="Wortman J."/>
            <person name="Nusbaum C."/>
            <person name="Birren B."/>
        </authorList>
    </citation>
    <scope>NUCLEOTIDE SEQUENCE [LARGE SCALE GENOMIC DNA]</scope>
    <source>
        <strain evidence="1 2">OT 289</strain>
    </source>
</reference>
<accession>H1HIZ8</accession>
<dbReference type="Pfam" id="PF19775">
    <property type="entry name" value="DUF6261"/>
    <property type="match status" value="1"/>
</dbReference>
<dbReference type="HOGENOM" id="CLU_063447_1_0_10"/>
<organism evidence="1 2">
    <name type="scientific">Segatella maculosa OT 289</name>
    <dbReference type="NCBI Taxonomy" id="999422"/>
    <lineage>
        <taxon>Bacteria</taxon>
        <taxon>Pseudomonadati</taxon>
        <taxon>Bacteroidota</taxon>
        <taxon>Bacteroidia</taxon>
        <taxon>Bacteroidales</taxon>
        <taxon>Prevotellaceae</taxon>
        <taxon>Segatella</taxon>
    </lineage>
</organism>
<dbReference type="Proteomes" id="UP000003167">
    <property type="component" value="Unassembled WGS sequence"/>
</dbReference>
<dbReference type="STRING" id="999422.HMPREF9944_00142"/>
<dbReference type="InterPro" id="IPR046228">
    <property type="entry name" value="DUF6261"/>
</dbReference>
<keyword evidence="2" id="KW-1185">Reference proteome</keyword>
<evidence type="ECO:0000313" key="1">
    <source>
        <dbReference type="EMBL" id="EHO74391.1"/>
    </source>
</evidence>
<dbReference type="RefSeq" id="WP_008563732.1">
    <property type="nucleotide sequence ID" value="NZ_JH594500.1"/>
</dbReference>
<dbReference type="PATRIC" id="fig|999422.3.peg.131"/>
<protein>
    <submittedName>
        <fullName evidence="1">Uncharacterized protein</fullName>
    </submittedName>
</protein>
<sequence length="243" mass="26580">MKEIIEIHLAKLTNGAHFEFMTTVSKRAKAENAITSNAVAKAALGALQSALDEEDRCLVLSRKSLFTDDIEAADKERDKLFSGYRAAVKGFLHMPVADVAAAAKVLEQHLKDYRIDPQMQLDRETGLIANLIADCEDKYAAEVTKLGITPYVTALKAANEKVRALIESRTNENAGGVVGELRMARRQSDEAYRKFVRTVNAVAILGAVGALDEFVDYVNEVIRRYKKGAKKNSGEGGIGQHGN</sequence>
<dbReference type="AlphaFoldDB" id="H1HIZ8"/>
<name>H1HIZ8_9BACT</name>
<proteinExistence type="predicted"/>